<proteinExistence type="predicted"/>
<dbReference type="EMBL" id="CP048209">
    <property type="protein sequence ID" value="QHT59938.1"/>
    <property type="molecule type" value="Genomic_DNA"/>
</dbReference>
<sequence length="73" mass="8052">MFRDAGRSEYAETSIGPGTHAEGQDGGVYNGNCRMERQTESRTRHPLQEGDPLQPPHQQAKENAGKEKTRQAG</sequence>
<dbReference type="AlphaFoldDB" id="A0A6C0FS28"/>
<reference evidence="2 3" key="1">
    <citation type="submission" date="2020-01" db="EMBL/GenBank/DDBJ databases">
        <title>Paenibacillus sp. nov., isolated from tomato rhizosphere.</title>
        <authorList>
            <person name="Weon H.-Y."/>
            <person name="Lee S.A."/>
        </authorList>
    </citation>
    <scope>NUCLEOTIDE SEQUENCE [LARGE SCALE GENOMIC DNA]</scope>
    <source>
        <strain evidence="2 3">12200R-189</strain>
    </source>
</reference>
<feature type="compositionally biased region" description="Basic and acidic residues" evidence="1">
    <location>
        <begin position="34"/>
        <end position="48"/>
    </location>
</feature>
<evidence type="ECO:0000256" key="1">
    <source>
        <dbReference type="SAM" id="MobiDB-lite"/>
    </source>
</evidence>
<feature type="region of interest" description="Disordered" evidence="1">
    <location>
        <begin position="1"/>
        <end position="73"/>
    </location>
</feature>
<feature type="compositionally biased region" description="Basic and acidic residues" evidence="1">
    <location>
        <begin position="59"/>
        <end position="73"/>
    </location>
</feature>
<organism evidence="2 3">
    <name type="scientific">Paenibacillus lycopersici</name>
    <dbReference type="NCBI Taxonomy" id="2704462"/>
    <lineage>
        <taxon>Bacteria</taxon>
        <taxon>Bacillati</taxon>
        <taxon>Bacillota</taxon>
        <taxon>Bacilli</taxon>
        <taxon>Bacillales</taxon>
        <taxon>Paenibacillaceae</taxon>
        <taxon>Paenibacillus</taxon>
    </lineage>
</organism>
<accession>A0A6C0FS28</accession>
<keyword evidence="3" id="KW-1185">Reference proteome</keyword>
<name>A0A6C0FS28_9BACL</name>
<feature type="compositionally biased region" description="Basic and acidic residues" evidence="1">
    <location>
        <begin position="1"/>
        <end position="10"/>
    </location>
</feature>
<evidence type="ECO:0000313" key="2">
    <source>
        <dbReference type="EMBL" id="QHT59938.1"/>
    </source>
</evidence>
<dbReference type="KEGG" id="plyc:GXP70_08215"/>
<dbReference type="Proteomes" id="UP000476064">
    <property type="component" value="Chromosome"/>
</dbReference>
<dbReference type="RefSeq" id="WP_162356004.1">
    <property type="nucleotide sequence ID" value="NZ_CP048209.1"/>
</dbReference>
<protein>
    <submittedName>
        <fullName evidence="2">Uncharacterized protein</fullName>
    </submittedName>
</protein>
<gene>
    <name evidence="2" type="ORF">GXP70_08215</name>
</gene>
<evidence type="ECO:0000313" key="3">
    <source>
        <dbReference type="Proteomes" id="UP000476064"/>
    </source>
</evidence>